<sequence>MSQQEFWNGKFSKDEFFYGIHPNKFLASQEKYFDNHKKILCLGEGEGRNAIYFAKKGFNITAIDASDIGLEKLNKRAKEENLNIKTICMDLNFWEISEKYDVIMASYLHMFKDEREELFKKIEKSLNTGGYFIGEFFSTKQLEFNSGGPKDLDLLYTVEDFMGYFNLCEKNITEEIVILDEGIGHQGEACVIRVKIKKV</sequence>
<proteinExistence type="predicted"/>
<dbReference type="PANTHER" id="PTHR43861">
    <property type="entry name" value="TRANS-ACONITATE 2-METHYLTRANSFERASE-RELATED"/>
    <property type="match status" value="1"/>
</dbReference>
<feature type="domain" description="Tellurite resistance methyltransferase TehB-like" evidence="2">
    <location>
        <begin position="37"/>
        <end position="132"/>
    </location>
</feature>
<dbReference type="RefSeq" id="WP_118916138.1">
    <property type="nucleotide sequence ID" value="NZ_CP032097.1"/>
</dbReference>
<evidence type="ECO:0000313" key="5">
    <source>
        <dbReference type="Proteomes" id="UP000262582"/>
    </source>
</evidence>
<accession>A0A347U4V9</accession>
<dbReference type="Proteomes" id="UP000262582">
    <property type="component" value="Chromosome"/>
</dbReference>
<reference evidence="4 6" key="1">
    <citation type="submission" date="2017-09" db="EMBL/GenBank/DDBJ databases">
        <title>Genomics of the genus Arcobacter.</title>
        <authorList>
            <person name="Perez-Cataluna A."/>
            <person name="Figueras M.J."/>
            <person name="Salas-Masso N."/>
        </authorList>
    </citation>
    <scope>NUCLEOTIDE SEQUENCE [LARGE SCALE GENOMIC DNA]</scope>
    <source>
        <strain evidence="4 6">CECT 7837</strain>
    </source>
</reference>
<dbReference type="Proteomes" id="UP000290588">
    <property type="component" value="Unassembled WGS sequence"/>
</dbReference>
<gene>
    <name evidence="3" type="ORF">AELL_0182</name>
    <name evidence="4" type="ORF">CP962_01345</name>
</gene>
<dbReference type="GO" id="GO:0016740">
    <property type="term" value="F:transferase activity"/>
    <property type="evidence" value="ECO:0007669"/>
    <property type="project" value="UniProtKB-KW"/>
</dbReference>
<dbReference type="InterPro" id="IPR015985">
    <property type="entry name" value="TehB-like_dom"/>
</dbReference>
<dbReference type="SUPFAM" id="SSF53335">
    <property type="entry name" value="S-adenosyl-L-methionine-dependent methyltransferases"/>
    <property type="match status" value="1"/>
</dbReference>
<dbReference type="PANTHER" id="PTHR43861:SF3">
    <property type="entry name" value="PUTATIVE (AFU_ORTHOLOGUE AFUA_2G14390)-RELATED"/>
    <property type="match status" value="1"/>
</dbReference>
<name>A0A347U4V9_9BACT</name>
<reference evidence="3 5" key="2">
    <citation type="submission" date="2018-08" db="EMBL/GenBank/DDBJ databases">
        <title>Complete genome of the Arcobacter ellisii type strain LMG 26155.</title>
        <authorList>
            <person name="Miller W.G."/>
            <person name="Yee E."/>
            <person name="Bono J.L."/>
        </authorList>
    </citation>
    <scope>NUCLEOTIDE SEQUENCE [LARGE SCALE GENOMIC DNA]</scope>
    <source>
        <strain evidence="3 5">LMG 26155</strain>
    </source>
</reference>
<dbReference type="CDD" id="cd02440">
    <property type="entry name" value="AdoMet_MTases"/>
    <property type="match status" value="1"/>
</dbReference>
<dbReference type="OrthoDB" id="5298787at2"/>
<evidence type="ECO:0000256" key="1">
    <source>
        <dbReference type="ARBA" id="ARBA00022679"/>
    </source>
</evidence>
<keyword evidence="5" id="KW-1185">Reference proteome</keyword>
<dbReference type="EMBL" id="NXIG01000001">
    <property type="protein sequence ID" value="RXI33081.1"/>
    <property type="molecule type" value="Genomic_DNA"/>
</dbReference>
<dbReference type="KEGG" id="aell:AELL_0182"/>
<keyword evidence="1" id="KW-0808">Transferase</keyword>
<evidence type="ECO:0000313" key="4">
    <source>
        <dbReference type="EMBL" id="RXI33081.1"/>
    </source>
</evidence>
<dbReference type="Pfam" id="PF03848">
    <property type="entry name" value="TehB"/>
    <property type="match status" value="1"/>
</dbReference>
<evidence type="ECO:0000313" key="6">
    <source>
        <dbReference type="Proteomes" id="UP000290588"/>
    </source>
</evidence>
<dbReference type="Gene3D" id="3.40.50.150">
    <property type="entry name" value="Vaccinia Virus protein VP39"/>
    <property type="match status" value="1"/>
</dbReference>
<dbReference type="EMBL" id="CP032097">
    <property type="protein sequence ID" value="AXX93887.1"/>
    <property type="molecule type" value="Genomic_DNA"/>
</dbReference>
<dbReference type="AlphaFoldDB" id="A0A347U4V9"/>
<organism evidence="4 6">
    <name type="scientific">Arcobacter ellisii</name>
    <dbReference type="NCBI Taxonomy" id="913109"/>
    <lineage>
        <taxon>Bacteria</taxon>
        <taxon>Pseudomonadati</taxon>
        <taxon>Campylobacterota</taxon>
        <taxon>Epsilonproteobacteria</taxon>
        <taxon>Campylobacterales</taxon>
        <taxon>Arcobacteraceae</taxon>
        <taxon>Arcobacter</taxon>
    </lineage>
</organism>
<evidence type="ECO:0000313" key="3">
    <source>
        <dbReference type="EMBL" id="AXX93887.1"/>
    </source>
</evidence>
<evidence type="ECO:0000259" key="2">
    <source>
        <dbReference type="Pfam" id="PF03848"/>
    </source>
</evidence>
<dbReference type="InterPro" id="IPR029063">
    <property type="entry name" value="SAM-dependent_MTases_sf"/>
</dbReference>
<protein>
    <submittedName>
        <fullName evidence="3">Tellurite resistance protein TehB</fullName>
    </submittedName>
    <submittedName>
        <fullName evidence="4">Tellurium resistance protein</fullName>
    </submittedName>
</protein>